<dbReference type="RefSeq" id="WP_079726566.1">
    <property type="nucleotide sequence ID" value="NZ_FUZP01000001.1"/>
</dbReference>
<evidence type="ECO:0000313" key="5">
    <source>
        <dbReference type="EMBL" id="SKC37520.1"/>
    </source>
</evidence>
<dbReference type="Pfam" id="PF00356">
    <property type="entry name" value="LacI"/>
    <property type="match status" value="1"/>
</dbReference>
<accession>A0A1T5IEK5</accession>
<reference evidence="5 6" key="1">
    <citation type="submission" date="2017-02" db="EMBL/GenBank/DDBJ databases">
        <authorList>
            <person name="Peterson S.W."/>
        </authorList>
    </citation>
    <scope>NUCLEOTIDE SEQUENCE [LARGE SCALE GENOMIC DNA]</scope>
    <source>
        <strain evidence="5 6">VKM Ac-2059</strain>
    </source>
</reference>
<keyword evidence="2" id="KW-0238">DNA-binding</keyword>
<evidence type="ECO:0000313" key="6">
    <source>
        <dbReference type="Proteomes" id="UP000190857"/>
    </source>
</evidence>
<dbReference type="PROSITE" id="PS00356">
    <property type="entry name" value="HTH_LACI_1"/>
    <property type="match status" value="1"/>
</dbReference>
<dbReference type="CDD" id="cd01392">
    <property type="entry name" value="HTH_LacI"/>
    <property type="match status" value="1"/>
</dbReference>
<keyword evidence="3" id="KW-0804">Transcription</keyword>
<dbReference type="CDD" id="cd06288">
    <property type="entry name" value="PBP1_sucrose_transcription_regulator"/>
    <property type="match status" value="1"/>
</dbReference>
<dbReference type="InterPro" id="IPR046335">
    <property type="entry name" value="LacI/GalR-like_sensor"/>
</dbReference>
<dbReference type="SMART" id="SM00354">
    <property type="entry name" value="HTH_LACI"/>
    <property type="match status" value="1"/>
</dbReference>
<evidence type="ECO:0000259" key="4">
    <source>
        <dbReference type="PROSITE" id="PS50932"/>
    </source>
</evidence>
<dbReference type="Gene3D" id="1.10.260.40">
    <property type="entry name" value="lambda repressor-like DNA-binding domains"/>
    <property type="match status" value="1"/>
</dbReference>
<evidence type="ECO:0000256" key="3">
    <source>
        <dbReference type="ARBA" id="ARBA00023163"/>
    </source>
</evidence>
<dbReference type="AlphaFoldDB" id="A0A1T5IEK5"/>
<dbReference type="Proteomes" id="UP000190857">
    <property type="component" value="Unassembled WGS sequence"/>
</dbReference>
<dbReference type="GO" id="GO:0003700">
    <property type="term" value="F:DNA-binding transcription factor activity"/>
    <property type="evidence" value="ECO:0007669"/>
    <property type="project" value="TreeGrafter"/>
</dbReference>
<dbReference type="InterPro" id="IPR010982">
    <property type="entry name" value="Lambda_DNA-bd_dom_sf"/>
</dbReference>
<evidence type="ECO:0000256" key="2">
    <source>
        <dbReference type="ARBA" id="ARBA00023125"/>
    </source>
</evidence>
<protein>
    <submittedName>
        <fullName evidence="5">Transcriptional regulator, LacI family</fullName>
    </submittedName>
</protein>
<dbReference type="InterPro" id="IPR028082">
    <property type="entry name" value="Peripla_BP_I"/>
</dbReference>
<dbReference type="PANTHER" id="PTHR30146">
    <property type="entry name" value="LACI-RELATED TRANSCRIPTIONAL REPRESSOR"/>
    <property type="match status" value="1"/>
</dbReference>
<dbReference type="Gene3D" id="3.40.50.2300">
    <property type="match status" value="2"/>
</dbReference>
<dbReference type="Pfam" id="PF13377">
    <property type="entry name" value="Peripla_BP_3"/>
    <property type="match status" value="1"/>
</dbReference>
<organism evidence="5 6">
    <name type="scientific">Okibacterium fritillariae</name>
    <dbReference type="NCBI Taxonomy" id="123320"/>
    <lineage>
        <taxon>Bacteria</taxon>
        <taxon>Bacillati</taxon>
        <taxon>Actinomycetota</taxon>
        <taxon>Actinomycetes</taxon>
        <taxon>Micrococcales</taxon>
        <taxon>Microbacteriaceae</taxon>
        <taxon>Okibacterium</taxon>
    </lineage>
</organism>
<dbReference type="InterPro" id="IPR000843">
    <property type="entry name" value="HTH_LacI"/>
</dbReference>
<dbReference type="PROSITE" id="PS50932">
    <property type="entry name" value="HTH_LACI_2"/>
    <property type="match status" value="1"/>
</dbReference>
<proteinExistence type="predicted"/>
<feature type="domain" description="HTH lacI-type" evidence="4">
    <location>
        <begin position="7"/>
        <end position="61"/>
    </location>
</feature>
<dbReference type="SUPFAM" id="SSF53822">
    <property type="entry name" value="Periplasmic binding protein-like I"/>
    <property type="match status" value="1"/>
</dbReference>
<evidence type="ECO:0000256" key="1">
    <source>
        <dbReference type="ARBA" id="ARBA00023015"/>
    </source>
</evidence>
<dbReference type="EMBL" id="FUZP01000001">
    <property type="protein sequence ID" value="SKC37520.1"/>
    <property type="molecule type" value="Genomic_DNA"/>
</dbReference>
<sequence length="335" mass="35913">MRRSKAVTLVDVARLAGVSVATASKALNNRSEVREATKTRVHEAARSLSFEHNAMARSLSRGRSGTVGLLTSDLEGRFSLPILMAAEDAFGADEISVLLSDARGDAIREQRHVRTLAAKQVDALMVVGSLTDARRSLGSALPFPVAYVYTPSDDPADFSLTPDNVQGGRIAAEHLLSTGRRRIAHVRGLPTAQAARDRALGIDAALTASGVPLAHRTDYGEWTERWGRSATLMLLDTHPDIDAVICDSDQIARGALDALHARGRRVPTDVALIGFDNWELITADTNPPISSVDMNLDLLGRRASELLFAAIDGSPLPTGVERTDCRLVARGTTIP</sequence>
<gene>
    <name evidence="5" type="ORF">SAMN06309945_0334</name>
</gene>
<dbReference type="SUPFAM" id="SSF47413">
    <property type="entry name" value="lambda repressor-like DNA-binding domains"/>
    <property type="match status" value="1"/>
</dbReference>
<dbReference type="OrthoDB" id="3467214at2"/>
<name>A0A1T5IEK5_9MICO</name>
<dbReference type="PANTHER" id="PTHR30146:SF109">
    <property type="entry name" value="HTH-TYPE TRANSCRIPTIONAL REGULATOR GALS"/>
    <property type="match status" value="1"/>
</dbReference>
<dbReference type="GO" id="GO:0000976">
    <property type="term" value="F:transcription cis-regulatory region binding"/>
    <property type="evidence" value="ECO:0007669"/>
    <property type="project" value="TreeGrafter"/>
</dbReference>
<dbReference type="STRING" id="123320.SAMN06309945_0334"/>
<keyword evidence="1" id="KW-0805">Transcription regulation</keyword>
<keyword evidence="6" id="KW-1185">Reference proteome</keyword>